<gene>
    <name evidence="3" type="ORF">DVH24_013611</name>
</gene>
<comment type="caution">
    <text evidence="3">The sequence shown here is derived from an EMBL/GenBank/DDBJ whole genome shotgun (WGS) entry which is preliminary data.</text>
</comment>
<comment type="similarity">
    <text evidence="1">Belongs to the CBF/MAK21 family.</text>
</comment>
<sequence>MEFVMFGNGGKFHSTMYHRLLRSIVYTTSPVDLMLDLLSSKYFKYIDVRDFLTRSYDIGGVISVMALSSLFILMTQHGLEYPNFYEKLYALLVPSIFLAKHRSKFFQLVDACLKSPLLPAYLAAAFAKKLSRLSISVPPSGALVNIALGGGDETVKDDPEAEQRSIHLLNGLSKSKGYEAFK</sequence>
<evidence type="ECO:0000259" key="2">
    <source>
        <dbReference type="Pfam" id="PF03914"/>
    </source>
</evidence>
<evidence type="ECO:0000313" key="4">
    <source>
        <dbReference type="Proteomes" id="UP000290289"/>
    </source>
</evidence>
<feature type="domain" description="CCAAT-binding factor" evidence="2">
    <location>
        <begin position="63"/>
        <end position="147"/>
    </location>
</feature>
<dbReference type="AlphaFoldDB" id="A0A498JDU9"/>
<evidence type="ECO:0000313" key="3">
    <source>
        <dbReference type="EMBL" id="RXH93035.1"/>
    </source>
</evidence>
<dbReference type="Proteomes" id="UP000290289">
    <property type="component" value="Chromosome 7"/>
</dbReference>
<keyword evidence="4" id="KW-1185">Reference proteome</keyword>
<dbReference type="Pfam" id="PF03914">
    <property type="entry name" value="CBF"/>
    <property type="match status" value="1"/>
</dbReference>
<dbReference type="GO" id="GO:0030692">
    <property type="term" value="C:Noc4p-Nop14p complex"/>
    <property type="evidence" value="ECO:0007669"/>
    <property type="project" value="TreeGrafter"/>
</dbReference>
<dbReference type="InterPro" id="IPR027193">
    <property type="entry name" value="Noc4"/>
</dbReference>
<dbReference type="GO" id="GO:0042254">
    <property type="term" value="P:ribosome biogenesis"/>
    <property type="evidence" value="ECO:0007669"/>
    <property type="project" value="InterPro"/>
</dbReference>
<evidence type="ECO:0000256" key="1">
    <source>
        <dbReference type="ARBA" id="ARBA00007797"/>
    </source>
</evidence>
<name>A0A498JDU9_MALDO</name>
<dbReference type="InterPro" id="IPR005612">
    <property type="entry name" value="CCAAT-binding_factor"/>
</dbReference>
<dbReference type="EMBL" id="RDQH01000333">
    <property type="protein sequence ID" value="RXH93035.1"/>
    <property type="molecule type" value="Genomic_DNA"/>
</dbReference>
<protein>
    <recommendedName>
        <fullName evidence="2">CCAAT-binding factor domain-containing protein</fullName>
    </recommendedName>
</protein>
<accession>A0A498JDU9</accession>
<dbReference type="STRING" id="3750.A0A498JDU9"/>
<dbReference type="PANTHER" id="PTHR12455">
    <property type="entry name" value="NUCLEOLAR COMPLEX PROTEIN 4"/>
    <property type="match status" value="1"/>
</dbReference>
<dbReference type="PANTHER" id="PTHR12455:SF0">
    <property type="entry name" value="NUCLEOLAR COMPLEX PROTEIN 4 HOMOLOG"/>
    <property type="match status" value="1"/>
</dbReference>
<organism evidence="3 4">
    <name type="scientific">Malus domestica</name>
    <name type="common">Apple</name>
    <name type="synonym">Pyrus malus</name>
    <dbReference type="NCBI Taxonomy" id="3750"/>
    <lineage>
        <taxon>Eukaryota</taxon>
        <taxon>Viridiplantae</taxon>
        <taxon>Streptophyta</taxon>
        <taxon>Embryophyta</taxon>
        <taxon>Tracheophyta</taxon>
        <taxon>Spermatophyta</taxon>
        <taxon>Magnoliopsida</taxon>
        <taxon>eudicotyledons</taxon>
        <taxon>Gunneridae</taxon>
        <taxon>Pentapetalae</taxon>
        <taxon>rosids</taxon>
        <taxon>fabids</taxon>
        <taxon>Rosales</taxon>
        <taxon>Rosaceae</taxon>
        <taxon>Amygdaloideae</taxon>
        <taxon>Maleae</taxon>
        <taxon>Malus</taxon>
    </lineage>
</organism>
<proteinExistence type="inferred from homology"/>
<dbReference type="GO" id="GO:0032040">
    <property type="term" value="C:small-subunit processome"/>
    <property type="evidence" value="ECO:0007669"/>
    <property type="project" value="TreeGrafter"/>
</dbReference>
<reference evidence="3 4" key="1">
    <citation type="submission" date="2018-10" db="EMBL/GenBank/DDBJ databases">
        <title>A high-quality apple genome assembly.</title>
        <authorList>
            <person name="Hu J."/>
        </authorList>
    </citation>
    <scope>NUCLEOTIDE SEQUENCE [LARGE SCALE GENOMIC DNA]</scope>
    <source>
        <strain evidence="4">cv. HFTH1</strain>
        <tissue evidence="3">Young leaf</tissue>
    </source>
</reference>